<reference evidence="1" key="1">
    <citation type="submission" date="2021-06" db="EMBL/GenBank/DDBJ databases">
        <authorList>
            <person name="Kallberg Y."/>
            <person name="Tangrot J."/>
            <person name="Rosling A."/>
        </authorList>
    </citation>
    <scope>NUCLEOTIDE SEQUENCE</scope>
    <source>
        <strain evidence="1">IL203A</strain>
    </source>
</reference>
<protein>
    <submittedName>
        <fullName evidence="1">13945_t:CDS:1</fullName>
    </submittedName>
</protein>
<organism evidence="1 2">
    <name type="scientific">Dentiscutata heterogama</name>
    <dbReference type="NCBI Taxonomy" id="1316150"/>
    <lineage>
        <taxon>Eukaryota</taxon>
        <taxon>Fungi</taxon>
        <taxon>Fungi incertae sedis</taxon>
        <taxon>Mucoromycota</taxon>
        <taxon>Glomeromycotina</taxon>
        <taxon>Glomeromycetes</taxon>
        <taxon>Diversisporales</taxon>
        <taxon>Gigasporaceae</taxon>
        <taxon>Dentiscutata</taxon>
    </lineage>
</organism>
<proteinExistence type="predicted"/>
<gene>
    <name evidence="1" type="ORF">DHETER_LOCUS1471</name>
</gene>
<name>A0ACA9KCX4_9GLOM</name>
<evidence type="ECO:0000313" key="2">
    <source>
        <dbReference type="Proteomes" id="UP000789702"/>
    </source>
</evidence>
<accession>A0ACA9KCX4</accession>
<dbReference type="Proteomes" id="UP000789702">
    <property type="component" value="Unassembled WGS sequence"/>
</dbReference>
<keyword evidence="2" id="KW-1185">Reference proteome</keyword>
<comment type="caution">
    <text evidence="1">The sequence shown here is derived from an EMBL/GenBank/DDBJ whole genome shotgun (WGS) entry which is preliminary data.</text>
</comment>
<dbReference type="EMBL" id="CAJVPU010000883">
    <property type="protein sequence ID" value="CAG8465368.1"/>
    <property type="molecule type" value="Genomic_DNA"/>
</dbReference>
<sequence>MGGSDSTKPIYYGHNDEDVEEEKVELQCSETYNYAKNWALKVEKYNKDNEYEPFKNTTNESNNTDQDNQMSKMESRIKKLTKAIISLKENKLPNARCNQRMNNATQDQNINNQNQINDIVKGKSDEYLMIKAKDGESLFDVRNEVK</sequence>
<evidence type="ECO:0000313" key="1">
    <source>
        <dbReference type="EMBL" id="CAG8465368.1"/>
    </source>
</evidence>